<gene>
    <name evidence="2" type="ORF">DLJ53_17830</name>
</gene>
<organism evidence="2 3">
    <name type="scientific">Acuticoccus sediminis</name>
    <dbReference type="NCBI Taxonomy" id="2184697"/>
    <lineage>
        <taxon>Bacteria</taxon>
        <taxon>Pseudomonadati</taxon>
        <taxon>Pseudomonadota</taxon>
        <taxon>Alphaproteobacteria</taxon>
        <taxon>Hyphomicrobiales</taxon>
        <taxon>Amorphaceae</taxon>
        <taxon>Acuticoccus</taxon>
    </lineage>
</organism>
<dbReference type="AlphaFoldDB" id="A0A8B2NN12"/>
<accession>A0A8B2NN12</accession>
<feature type="domain" description="Antirepressor protein ant N-terminal" evidence="1">
    <location>
        <begin position="5"/>
        <end position="67"/>
    </location>
</feature>
<comment type="caution">
    <text evidence="2">The sequence shown here is derived from an EMBL/GenBank/DDBJ whole genome shotgun (WGS) entry which is preliminary data.</text>
</comment>
<reference evidence="2 3" key="1">
    <citation type="submission" date="2018-05" db="EMBL/GenBank/DDBJ databases">
        <title>Acuticoccus sediminis sp. nov., isolated from deep-sea sediment of Indian Ocean.</title>
        <authorList>
            <person name="Liu X."/>
            <person name="Lai Q."/>
            <person name="Du Y."/>
            <person name="Sun F."/>
            <person name="Zhang X."/>
            <person name="Wang S."/>
            <person name="Shao Z."/>
        </authorList>
    </citation>
    <scope>NUCLEOTIDE SEQUENCE [LARGE SCALE GENOMIC DNA]</scope>
    <source>
        <strain evidence="2 3">PTG4-2</strain>
    </source>
</reference>
<evidence type="ECO:0000259" key="1">
    <source>
        <dbReference type="Pfam" id="PF10547"/>
    </source>
</evidence>
<keyword evidence="3" id="KW-1185">Reference proteome</keyword>
<evidence type="ECO:0000313" key="2">
    <source>
        <dbReference type="EMBL" id="RAI01076.1"/>
    </source>
</evidence>
<protein>
    <recommendedName>
        <fullName evidence="1">Antirepressor protein ant N-terminal domain-containing protein</fullName>
    </recommendedName>
</protein>
<dbReference type="RefSeq" id="WP_111347653.1">
    <property type="nucleotide sequence ID" value="NZ_QHHQ01000003.1"/>
</dbReference>
<dbReference type="Pfam" id="PF10547">
    <property type="entry name" value="P22_AR_N"/>
    <property type="match status" value="1"/>
</dbReference>
<evidence type="ECO:0000313" key="3">
    <source>
        <dbReference type="Proteomes" id="UP000249590"/>
    </source>
</evidence>
<dbReference type="EMBL" id="QHHQ01000003">
    <property type="protein sequence ID" value="RAI01076.1"/>
    <property type="molecule type" value="Genomic_DNA"/>
</dbReference>
<name>A0A8B2NN12_9HYPH</name>
<dbReference type="InterPro" id="IPR018875">
    <property type="entry name" value="Antirepressor_Ant_N"/>
</dbReference>
<dbReference type="Proteomes" id="UP000249590">
    <property type="component" value="Unassembled WGS sequence"/>
</dbReference>
<sequence length="77" mass="8237">MIVAAAQHQHREPHVALKPIVEAMGVTWQGHHDHVRRDPVLSEAISVTLMASSGGQHTTILPLKLLNASSSVSMPTG</sequence>
<proteinExistence type="predicted"/>